<name>A0AAE0F1F1_9CHLO</name>
<proteinExistence type="predicted"/>
<organism evidence="2 3">
    <name type="scientific">Cymbomonas tetramitiformis</name>
    <dbReference type="NCBI Taxonomy" id="36881"/>
    <lineage>
        <taxon>Eukaryota</taxon>
        <taxon>Viridiplantae</taxon>
        <taxon>Chlorophyta</taxon>
        <taxon>Pyramimonadophyceae</taxon>
        <taxon>Pyramimonadales</taxon>
        <taxon>Pyramimonadaceae</taxon>
        <taxon>Cymbomonas</taxon>
    </lineage>
</organism>
<gene>
    <name evidence="2" type="ORF">CYMTET_43670</name>
</gene>
<keyword evidence="3" id="KW-1185">Reference proteome</keyword>
<evidence type="ECO:0000313" key="2">
    <source>
        <dbReference type="EMBL" id="KAK3246805.1"/>
    </source>
</evidence>
<comment type="caution">
    <text evidence="2">The sequence shown here is derived from an EMBL/GenBank/DDBJ whole genome shotgun (WGS) entry which is preliminary data.</text>
</comment>
<sequence length="180" mass="19249">MELLRDRRVDGKGFTPRSKKMRGGGPGHAKHWHRGCPNGSPRGKECGAHGFSTEDGENDAYAAMFQSVMESDDNDRFEAVCFLAGGKPNMCDGIPAFSFGAEVDSEEDVVGEYSAYCQPVEASMGGFSLAGGTAQRPPVTGIFEHTHDAAQPLPPAAPLSDGGSVRRLRGRRDLPCGIHR</sequence>
<feature type="compositionally biased region" description="Basic and acidic residues" evidence="1">
    <location>
        <begin position="1"/>
        <end position="11"/>
    </location>
</feature>
<evidence type="ECO:0000256" key="1">
    <source>
        <dbReference type="SAM" id="MobiDB-lite"/>
    </source>
</evidence>
<feature type="region of interest" description="Disordered" evidence="1">
    <location>
        <begin position="1"/>
        <end position="39"/>
    </location>
</feature>
<dbReference type="Proteomes" id="UP001190700">
    <property type="component" value="Unassembled WGS sequence"/>
</dbReference>
<protein>
    <submittedName>
        <fullName evidence="2">Uncharacterized protein</fullName>
    </submittedName>
</protein>
<accession>A0AAE0F1F1</accession>
<evidence type="ECO:0000313" key="3">
    <source>
        <dbReference type="Proteomes" id="UP001190700"/>
    </source>
</evidence>
<dbReference type="AlphaFoldDB" id="A0AAE0F1F1"/>
<feature type="compositionally biased region" description="Basic residues" evidence="1">
    <location>
        <begin position="17"/>
        <end position="34"/>
    </location>
</feature>
<reference evidence="2 3" key="1">
    <citation type="journal article" date="2015" name="Genome Biol. Evol.">
        <title>Comparative Genomics of a Bacterivorous Green Alga Reveals Evolutionary Causalities and Consequences of Phago-Mixotrophic Mode of Nutrition.</title>
        <authorList>
            <person name="Burns J.A."/>
            <person name="Paasch A."/>
            <person name="Narechania A."/>
            <person name="Kim E."/>
        </authorList>
    </citation>
    <scope>NUCLEOTIDE SEQUENCE [LARGE SCALE GENOMIC DNA]</scope>
    <source>
        <strain evidence="2 3">PLY_AMNH</strain>
    </source>
</reference>
<dbReference type="EMBL" id="LGRX02029458">
    <property type="protein sequence ID" value="KAK3246805.1"/>
    <property type="molecule type" value="Genomic_DNA"/>
</dbReference>